<dbReference type="AlphaFoldDB" id="A0A0F9U4S1"/>
<sequence>MSKKLTKRKVLSIPKKKPESKTASANIETPAETSSANTPPTYEQVQSGANEMLQKASTQIKGFVKPKLAKDIALKCLISGPPGSGKSMFGYGVPASKLAPIYVIRTKPLDRTIQFYEERVEDGVIQVFETFDGLEEDEWNMERVSANVQIATHRLARIEAGTVILDDVTDHYQGLQSWMENLTDAKRTKYGKVIRMEWSRIYDRLISGLILVYRKPKIPVFIMSQIKDVFGTDAEVKKEEGLTTPLHASRAPKEVDHLIDYKIEVASYYDYGPEISQYVDIPTTETKVNIATFRKVRGWVNNPRRDRFYDFVYPHLKTYMNNKGVKFYEPEGAEPFVPANRFG</sequence>
<dbReference type="EMBL" id="LAZR01000146">
    <property type="protein sequence ID" value="KKN86629.1"/>
    <property type="molecule type" value="Genomic_DNA"/>
</dbReference>
<feature type="compositionally biased region" description="Polar residues" evidence="1">
    <location>
        <begin position="21"/>
        <end position="43"/>
    </location>
</feature>
<evidence type="ECO:0000256" key="1">
    <source>
        <dbReference type="SAM" id="MobiDB-lite"/>
    </source>
</evidence>
<gene>
    <name evidence="2" type="ORF">LCGC14_0268050</name>
</gene>
<protein>
    <submittedName>
        <fullName evidence="2">Uncharacterized protein</fullName>
    </submittedName>
</protein>
<reference evidence="2" key="1">
    <citation type="journal article" date="2015" name="Nature">
        <title>Complex archaea that bridge the gap between prokaryotes and eukaryotes.</title>
        <authorList>
            <person name="Spang A."/>
            <person name="Saw J.H."/>
            <person name="Jorgensen S.L."/>
            <person name="Zaremba-Niedzwiedzka K."/>
            <person name="Martijn J."/>
            <person name="Lind A.E."/>
            <person name="van Eijk R."/>
            <person name="Schleper C."/>
            <person name="Guy L."/>
            <person name="Ettema T.J."/>
        </authorList>
    </citation>
    <scope>NUCLEOTIDE SEQUENCE</scope>
</reference>
<comment type="caution">
    <text evidence="2">The sequence shown here is derived from an EMBL/GenBank/DDBJ whole genome shotgun (WGS) entry which is preliminary data.</text>
</comment>
<name>A0A0F9U4S1_9ZZZZ</name>
<organism evidence="2">
    <name type="scientific">marine sediment metagenome</name>
    <dbReference type="NCBI Taxonomy" id="412755"/>
    <lineage>
        <taxon>unclassified sequences</taxon>
        <taxon>metagenomes</taxon>
        <taxon>ecological metagenomes</taxon>
    </lineage>
</organism>
<feature type="compositionally biased region" description="Basic residues" evidence="1">
    <location>
        <begin position="1"/>
        <end position="10"/>
    </location>
</feature>
<accession>A0A0F9U4S1</accession>
<evidence type="ECO:0000313" key="2">
    <source>
        <dbReference type="EMBL" id="KKN86629.1"/>
    </source>
</evidence>
<proteinExistence type="predicted"/>
<feature type="region of interest" description="Disordered" evidence="1">
    <location>
        <begin position="1"/>
        <end position="43"/>
    </location>
</feature>